<dbReference type="SUPFAM" id="SSF56209">
    <property type="entry name" value="Nitrile hydratase alpha chain"/>
    <property type="match status" value="2"/>
</dbReference>
<dbReference type="GO" id="GO:0003824">
    <property type="term" value="F:catalytic activity"/>
    <property type="evidence" value="ECO:0007669"/>
    <property type="project" value="InterPro"/>
</dbReference>
<gene>
    <name evidence="3" type="ORF">I8748_08625</name>
</gene>
<keyword evidence="4" id="KW-1185">Reference proteome</keyword>
<dbReference type="Proteomes" id="UP000632766">
    <property type="component" value="Unassembled WGS sequence"/>
</dbReference>
<dbReference type="InterPro" id="IPR004232">
    <property type="entry name" value="CN_Hdrtase_a/SCN_Hdrlase_g"/>
</dbReference>
<protein>
    <submittedName>
        <fullName evidence="3">NHLP leader peptide family RiPP</fullName>
    </submittedName>
</protein>
<reference evidence="3 4" key="1">
    <citation type="journal article" date="2021" name="Int. J. Syst. Evol. Microbiol.">
        <title>Amazonocrinis nigriterrae gen. nov., sp. nov., Atlanticothrix silvestris gen. nov., sp. nov. and Dendronalium phyllosphericum gen. nov., sp. nov., nostocacean cyanobacteria from Brazilian environments.</title>
        <authorList>
            <person name="Alvarenga D.O."/>
            <person name="Andreote A.P.D."/>
            <person name="Branco L.H.Z."/>
            <person name="Delbaje E."/>
            <person name="Cruz R.B."/>
            <person name="Varani A.M."/>
            <person name="Fiore M.F."/>
        </authorList>
    </citation>
    <scope>NUCLEOTIDE SEQUENCE [LARGE SCALE GENOMIC DNA]</scope>
    <source>
        <strain evidence="3 4">CENA67</strain>
    </source>
</reference>
<proteinExistence type="predicted"/>
<evidence type="ECO:0000259" key="2">
    <source>
        <dbReference type="Pfam" id="PF02979"/>
    </source>
</evidence>
<dbReference type="Pfam" id="PF02979">
    <property type="entry name" value="NHase_alpha"/>
    <property type="match status" value="1"/>
</dbReference>
<dbReference type="NCBIfam" id="TIGR03793">
    <property type="entry name" value="leader_NHLP"/>
    <property type="match status" value="1"/>
</dbReference>
<dbReference type="InterPro" id="IPR022513">
    <property type="entry name" value="TOMM_pelo"/>
</dbReference>
<accession>A0A8J7L7F2</accession>
<dbReference type="InterPro" id="IPR036648">
    <property type="entry name" value="CN_Hdrase_a/SCN_Hdrase_g_sf"/>
</dbReference>
<sequence length="238" mass="26912">MNNQDKTPEGITPNLPLWSYKLQQDSKLAVKTRKDLEIHLITCALKNEGFRQELITNPKAVVEKQIGTKLPEELEIKVLEETEDTLYMVLPCNPYEGISEEELKVFLGMTYEDVARWVLEQQRNALLSEENSVKLMVQAWRDQEFKNKLLLNPKIVIQQELASEIPSSLSIQIQEETANSLYIIIPSILENFEVYNLGSEVSNLNMPIVIGSGGVCQASGRCFTSDRTSGGLSCCIRF</sequence>
<feature type="domain" description="Nitrile hydratase alpha/Thiocyanate hydrolase gamma" evidence="2">
    <location>
        <begin position="46"/>
        <end position="104"/>
    </location>
</feature>
<keyword evidence="1" id="KW-0479">Metal-binding</keyword>
<dbReference type="GO" id="GO:0046914">
    <property type="term" value="F:transition metal ion binding"/>
    <property type="evidence" value="ECO:0007669"/>
    <property type="project" value="InterPro"/>
</dbReference>
<comment type="caution">
    <text evidence="3">The sequence shown here is derived from an EMBL/GenBank/DDBJ whole genome shotgun (WGS) entry which is preliminary data.</text>
</comment>
<dbReference type="EMBL" id="JAECZC010000010">
    <property type="protein sequence ID" value="MBH8562238.1"/>
    <property type="molecule type" value="Genomic_DNA"/>
</dbReference>
<organism evidence="3 4">
    <name type="scientific">Amazonocrinis nigriterrae CENA67</name>
    <dbReference type="NCBI Taxonomy" id="2794033"/>
    <lineage>
        <taxon>Bacteria</taxon>
        <taxon>Bacillati</taxon>
        <taxon>Cyanobacteriota</taxon>
        <taxon>Cyanophyceae</taxon>
        <taxon>Nostocales</taxon>
        <taxon>Nostocaceae</taxon>
        <taxon>Amazonocrinis</taxon>
        <taxon>Amazonocrinis nigriterrae</taxon>
    </lineage>
</organism>
<dbReference type="RefSeq" id="WP_198124202.1">
    <property type="nucleotide sequence ID" value="NZ_JAECZC010000010.1"/>
</dbReference>
<evidence type="ECO:0000313" key="4">
    <source>
        <dbReference type="Proteomes" id="UP000632766"/>
    </source>
</evidence>
<evidence type="ECO:0000256" key="1">
    <source>
        <dbReference type="ARBA" id="ARBA00022723"/>
    </source>
</evidence>
<dbReference type="AlphaFoldDB" id="A0A8J7L7F2"/>
<name>A0A8J7L7F2_9NOST</name>
<evidence type="ECO:0000313" key="3">
    <source>
        <dbReference type="EMBL" id="MBH8562238.1"/>
    </source>
</evidence>
<dbReference type="Gene3D" id="3.90.330.10">
    <property type="entry name" value="Nitrile hydratase alpha /Thiocyanate hydrolase gamma"/>
    <property type="match status" value="2"/>
</dbReference>